<dbReference type="EMBL" id="LLXL01003157">
    <property type="protein sequence ID" value="PKK59214.1"/>
    <property type="molecule type" value="Genomic_DNA"/>
</dbReference>
<dbReference type="AlphaFoldDB" id="A0A2N1MC56"/>
<organism evidence="1 2">
    <name type="scientific">Rhizophagus irregularis</name>
    <dbReference type="NCBI Taxonomy" id="588596"/>
    <lineage>
        <taxon>Eukaryota</taxon>
        <taxon>Fungi</taxon>
        <taxon>Fungi incertae sedis</taxon>
        <taxon>Mucoromycota</taxon>
        <taxon>Glomeromycotina</taxon>
        <taxon>Glomeromycetes</taxon>
        <taxon>Glomerales</taxon>
        <taxon>Glomeraceae</taxon>
        <taxon>Rhizophagus</taxon>
    </lineage>
</organism>
<evidence type="ECO:0000313" key="2">
    <source>
        <dbReference type="Proteomes" id="UP000233469"/>
    </source>
</evidence>
<dbReference type="VEuPathDB" id="FungiDB:RhiirA1_466434"/>
<comment type="caution">
    <text evidence="1">The sequence shown here is derived from an EMBL/GenBank/DDBJ whole genome shotgun (WGS) entry which is preliminary data.</text>
</comment>
<proteinExistence type="predicted"/>
<reference evidence="1 2" key="1">
    <citation type="submission" date="2016-04" db="EMBL/GenBank/DDBJ databases">
        <title>Genome analyses suggest a sexual origin of heterokaryosis in a supposedly ancient asexual fungus.</title>
        <authorList>
            <person name="Ropars J."/>
            <person name="Sedzielewska K."/>
            <person name="Noel J."/>
            <person name="Charron P."/>
            <person name="Farinelli L."/>
            <person name="Marton T."/>
            <person name="Kruger M."/>
            <person name="Pelin A."/>
            <person name="Brachmann A."/>
            <person name="Corradi N."/>
        </authorList>
    </citation>
    <scope>NUCLEOTIDE SEQUENCE [LARGE SCALE GENOMIC DNA]</scope>
    <source>
        <strain evidence="1 2">C2</strain>
    </source>
</reference>
<gene>
    <name evidence="1" type="ORF">RhiirC2_795151</name>
</gene>
<sequence length="127" mass="14915">MNSNIAENNLYDIFNLLRRSDITFNDIIIYGNQFRLNNDYVQRDNEAMKLIPDKYADHVCIKSTVNGNCFFNSASLIVFGHENNHMQLCLAVMIELMANTNYYLQQPVFEQDIFYRDEALNNINMEN</sequence>
<accession>A0A2N1MC56</accession>
<reference evidence="1 2" key="2">
    <citation type="submission" date="2017-10" db="EMBL/GenBank/DDBJ databases">
        <title>Extensive intraspecific genome diversity in a model arbuscular mycorrhizal fungus.</title>
        <authorList>
            <person name="Chen E.C.H."/>
            <person name="Morin E."/>
            <person name="Baudet D."/>
            <person name="Noel J."/>
            <person name="Ndikumana S."/>
            <person name="Charron P."/>
            <person name="St-Onge C."/>
            <person name="Giorgi J."/>
            <person name="Grigoriev I.V."/>
            <person name="Roux C."/>
            <person name="Martin F.M."/>
            <person name="Corradi N."/>
        </authorList>
    </citation>
    <scope>NUCLEOTIDE SEQUENCE [LARGE SCALE GENOMIC DNA]</scope>
    <source>
        <strain evidence="1 2">C2</strain>
    </source>
</reference>
<dbReference type="Proteomes" id="UP000233469">
    <property type="component" value="Unassembled WGS sequence"/>
</dbReference>
<name>A0A2N1MC56_9GLOM</name>
<protein>
    <submittedName>
        <fullName evidence="1">Uncharacterized protein</fullName>
    </submittedName>
</protein>
<evidence type="ECO:0000313" key="1">
    <source>
        <dbReference type="EMBL" id="PKK59214.1"/>
    </source>
</evidence>